<evidence type="ECO:0000313" key="9">
    <source>
        <dbReference type="Proteomes" id="UP001205105"/>
    </source>
</evidence>
<dbReference type="GO" id="GO:0036064">
    <property type="term" value="C:ciliary basal body"/>
    <property type="evidence" value="ECO:0007669"/>
    <property type="project" value="TreeGrafter"/>
</dbReference>
<dbReference type="AlphaFoldDB" id="A0AAD5H2A7"/>
<sequence>MSVRLLLLLLGAVAGATAASTPPADTPLRIWIDDFFFSKGETQLLREAAAASGGAALVAGTTHNRVLQLKSYQRTGVADVLWTGPAGCYEAFRRQLNATHAVNCVPGTQAVTGKAALVSSLAAAYGPSAWGVVPRSFRLPAQYGEMAAHLKREQAAGRTSLWVLKEDVHRGKGVVVVTPAQLLTRALERAPGNSWDWRGLLSGGSWAGWQRLLQVRAARHGWRGAVAHVWGTWNGAMNQLWRSVRSSASWRPWRGPGAPTRHVLAQQFLGEQFLVGGRPFYIRVWAVVMGADPARAYLYDGGVVVFGQEQKQRQAGASNATGSAASAAPNAAAGDALIVNLWTQDRQAAAPWSLGQLEAHLAATTGSAAAAQRLRSRLHAAATAALAAAVPNARRAAAGLPGYQGGSFEVLGIDFLLDASLRPWLVEVNALPSMARKVVGSAGDGTNSSSSSSEAHSTGSESSTDGQQQPRQASNPFDAQKEGFITSLLQLLVARHRQQAAAEQQASALLQAASAAAAEEQGPPCTASAQLRQLLALPQEQAAAAQLGFIPLTSQLYDALACQAARPTGGSTDAAESSWCTLLADLQPPVLPGEQQCSAAAAGLGGGATATLARLRQWAGRLQLEAASLLPAVLHPQAWRQGQAGAALPPPMPMADSDRRMLAWLRRGWPPLVDVSALLAFCDA</sequence>
<evidence type="ECO:0000256" key="6">
    <source>
        <dbReference type="SAM" id="MobiDB-lite"/>
    </source>
</evidence>
<gene>
    <name evidence="8" type="ORF">COHA_009390</name>
</gene>
<accession>A0AAD5H2A7</accession>
<keyword evidence="3" id="KW-0067">ATP-binding</keyword>
<dbReference type="GO" id="GO:0070740">
    <property type="term" value="F:tubulin-glutamic acid ligase activity"/>
    <property type="evidence" value="ECO:0007669"/>
    <property type="project" value="TreeGrafter"/>
</dbReference>
<keyword evidence="1" id="KW-0436">Ligase</keyword>
<protein>
    <recommendedName>
        <fullName evidence="4">Tubulin--tyrosine ligase-like protein 5</fullName>
    </recommendedName>
</protein>
<dbReference type="PROSITE" id="PS51221">
    <property type="entry name" value="TTL"/>
    <property type="match status" value="1"/>
</dbReference>
<organism evidence="8 9">
    <name type="scientific">Chlorella ohadii</name>
    <dbReference type="NCBI Taxonomy" id="2649997"/>
    <lineage>
        <taxon>Eukaryota</taxon>
        <taxon>Viridiplantae</taxon>
        <taxon>Chlorophyta</taxon>
        <taxon>core chlorophytes</taxon>
        <taxon>Trebouxiophyceae</taxon>
        <taxon>Chlorellales</taxon>
        <taxon>Chlorellaceae</taxon>
        <taxon>Chlorella clade</taxon>
        <taxon>Chlorella</taxon>
    </lineage>
</organism>
<dbReference type="Pfam" id="PF03133">
    <property type="entry name" value="TTL"/>
    <property type="match status" value="1"/>
</dbReference>
<dbReference type="Gene3D" id="3.30.470.20">
    <property type="entry name" value="ATP-grasp fold, B domain"/>
    <property type="match status" value="1"/>
</dbReference>
<keyword evidence="7" id="KW-0732">Signal</keyword>
<dbReference type="GO" id="GO:0000226">
    <property type="term" value="P:microtubule cytoskeleton organization"/>
    <property type="evidence" value="ECO:0007669"/>
    <property type="project" value="TreeGrafter"/>
</dbReference>
<dbReference type="Proteomes" id="UP001205105">
    <property type="component" value="Unassembled WGS sequence"/>
</dbReference>
<feature type="compositionally biased region" description="Polar residues" evidence="6">
    <location>
        <begin position="464"/>
        <end position="476"/>
    </location>
</feature>
<feature type="signal peptide" evidence="7">
    <location>
        <begin position="1"/>
        <end position="18"/>
    </location>
</feature>
<evidence type="ECO:0000256" key="5">
    <source>
        <dbReference type="ARBA" id="ARBA00049274"/>
    </source>
</evidence>
<evidence type="ECO:0000256" key="1">
    <source>
        <dbReference type="ARBA" id="ARBA00022598"/>
    </source>
</evidence>
<dbReference type="GO" id="GO:0005524">
    <property type="term" value="F:ATP binding"/>
    <property type="evidence" value="ECO:0007669"/>
    <property type="project" value="UniProtKB-KW"/>
</dbReference>
<evidence type="ECO:0000313" key="8">
    <source>
        <dbReference type="EMBL" id="KAI7836752.1"/>
    </source>
</evidence>
<keyword evidence="2" id="KW-0547">Nucleotide-binding</keyword>
<feature type="compositionally biased region" description="Low complexity" evidence="6">
    <location>
        <begin position="440"/>
        <end position="463"/>
    </location>
</feature>
<reference evidence="8" key="1">
    <citation type="submission" date="2020-11" db="EMBL/GenBank/DDBJ databases">
        <title>Chlorella ohadii genome sequencing and assembly.</title>
        <authorList>
            <person name="Murik O."/>
            <person name="Treves H."/>
            <person name="Kedem I."/>
            <person name="Shotland Y."/>
            <person name="Kaplan A."/>
        </authorList>
    </citation>
    <scope>NUCLEOTIDE SEQUENCE</scope>
    <source>
        <strain evidence="8">1</strain>
    </source>
</reference>
<dbReference type="SUPFAM" id="SSF56059">
    <property type="entry name" value="Glutathione synthetase ATP-binding domain-like"/>
    <property type="match status" value="1"/>
</dbReference>
<feature type="region of interest" description="Disordered" evidence="6">
    <location>
        <begin position="439"/>
        <end position="476"/>
    </location>
</feature>
<dbReference type="InterPro" id="IPR004344">
    <property type="entry name" value="TTL/TTLL_fam"/>
</dbReference>
<evidence type="ECO:0000256" key="4">
    <source>
        <dbReference type="ARBA" id="ARBA00041448"/>
    </source>
</evidence>
<evidence type="ECO:0000256" key="7">
    <source>
        <dbReference type="SAM" id="SignalP"/>
    </source>
</evidence>
<evidence type="ECO:0000256" key="2">
    <source>
        <dbReference type="ARBA" id="ARBA00022741"/>
    </source>
</evidence>
<dbReference type="GO" id="GO:0015631">
    <property type="term" value="F:tubulin binding"/>
    <property type="evidence" value="ECO:0007669"/>
    <property type="project" value="TreeGrafter"/>
</dbReference>
<proteinExistence type="predicted"/>
<dbReference type="PANTHER" id="PTHR12241">
    <property type="entry name" value="TUBULIN POLYGLUTAMYLASE"/>
    <property type="match status" value="1"/>
</dbReference>
<dbReference type="PANTHER" id="PTHR12241:SF145">
    <property type="entry name" value="TUBULIN POLYGLUTAMYLASE TTLL5"/>
    <property type="match status" value="1"/>
</dbReference>
<name>A0AAD5H2A7_9CHLO</name>
<feature type="chain" id="PRO_5041915909" description="Tubulin--tyrosine ligase-like protein 5" evidence="7">
    <location>
        <begin position="19"/>
        <end position="684"/>
    </location>
</feature>
<dbReference type="EMBL" id="JADXDR010000177">
    <property type="protein sequence ID" value="KAI7836752.1"/>
    <property type="molecule type" value="Genomic_DNA"/>
</dbReference>
<comment type="catalytic activity">
    <reaction evidence="5">
        <text>L-glutamyl-[protein] + L-glutamate + ATP = gamma-L-glutamyl-L-glutamyl-[protein] + ADP + phosphate + H(+)</text>
        <dbReference type="Rhea" id="RHEA:60144"/>
        <dbReference type="Rhea" id="RHEA-COMP:10208"/>
        <dbReference type="Rhea" id="RHEA-COMP:15517"/>
        <dbReference type="ChEBI" id="CHEBI:15378"/>
        <dbReference type="ChEBI" id="CHEBI:29973"/>
        <dbReference type="ChEBI" id="CHEBI:29985"/>
        <dbReference type="ChEBI" id="CHEBI:30616"/>
        <dbReference type="ChEBI" id="CHEBI:43474"/>
        <dbReference type="ChEBI" id="CHEBI:143622"/>
        <dbReference type="ChEBI" id="CHEBI:456216"/>
    </reaction>
    <physiologicalReaction direction="left-to-right" evidence="5">
        <dbReference type="Rhea" id="RHEA:60145"/>
    </physiologicalReaction>
</comment>
<keyword evidence="9" id="KW-1185">Reference proteome</keyword>
<comment type="caution">
    <text evidence="8">The sequence shown here is derived from an EMBL/GenBank/DDBJ whole genome shotgun (WGS) entry which is preliminary data.</text>
</comment>
<evidence type="ECO:0000256" key="3">
    <source>
        <dbReference type="ARBA" id="ARBA00022840"/>
    </source>
</evidence>